<dbReference type="Proteomes" id="UP000813672">
    <property type="component" value="Unassembled WGS sequence"/>
</dbReference>
<organism evidence="2 3">
    <name type="scientific">Ruegeria pomeroyi</name>
    <dbReference type="NCBI Taxonomy" id="89184"/>
    <lineage>
        <taxon>Bacteria</taxon>
        <taxon>Pseudomonadati</taxon>
        <taxon>Pseudomonadota</taxon>
        <taxon>Alphaproteobacteria</taxon>
        <taxon>Rhodobacterales</taxon>
        <taxon>Roseobacteraceae</taxon>
        <taxon>Ruegeria</taxon>
    </lineage>
</organism>
<feature type="chain" id="PRO_5040328674" description="PA14 domain-containing protein" evidence="1">
    <location>
        <begin position="23"/>
        <end position="194"/>
    </location>
</feature>
<feature type="signal peptide" evidence="1">
    <location>
        <begin position="1"/>
        <end position="22"/>
    </location>
</feature>
<reference evidence="2" key="1">
    <citation type="journal article" date="2021" name="Environ. Microbiol.">
        <title>Cryptic niche differentiation of novel sediment ecotypes of Rugeria pomeroyi correlates with nitrate respiration.</title>
        <authorList>
            <person name="Lin X."/>
            <person name="McNichol J."/>
            <person name="Chu X."/>
            <person name="Qian Y."/>
            <person name="Luo H."/>
        </authorList>
    </citation>
    <scope>NUCLEOTIDE SEQUENCE</scope>
    <source>
        <strain evidence="2">SZCCDBB064</strain>
    </source>
</reference>
<dbReference type="EMBL" id="JAGQAF010000012">
    <property type="protein sequence ID" value="MCE8539350.1"/>
    <property type="molecule type" value="Genomic_DNA"/>
</dbReference>
<accession>A0A9Q3WP27</accession>
<gene>
    <name evidence="2" type="ORF">KBY27_17985</name>
</gene>
<sequence>MRVIRTAALAASALLVAVAAQAAPLKLQPAKPLSANLKPGLSVRYAWGGPPLAKIDNLTEARDLLALEAKPGKPLRGLDYADRSEFEPTLTHKEHYNVAADIRGYMKFEEPGIYEIETWSNDGIDARLSGQQVGLWLTRQSCSANQRVEVEVPEPGWYKLEITYFQKYMNKCLMMKWGKKGSGMNWVPNSAFGR</sequence>
<keyword evidence="1" id="KW-0732">Signal</keyword>
<dbReference type="AlphaFoldDB" id="A0A9Q3WP27"/>
<comment type="caution">
    <text evidence="2">The sequence shown here is derived from an EMBL/GenBank/DDBJ whole genome shotgun (WGS) entry which is preliminary data.</text>
</comment>
<proteinExistence type="predicted"/>
<evidence type="ECO:0000256" key="1">
    <source>
        <dbReference type="SAM" id="SignalP"/>
    </source>
</evidence>
<name>A0A9Q3WP27_9RHOB</name>
<protein>
    <recommendedName>
        <fullName evidence="4">PA14 domain-containing protein</fullName>
    </recommendedName>
</protein>
<evidence type="ECO:0000313" key="3">
    <source>
        <dbReference type="Proteomes" id="UP000813672"/>
    </source>
</evidence>
<evidence type="ECO:0008006" key="4">
    <source>
        <dbReference type="Google" id="ProtNLM"/>
    </source>
</evidence>
<evidence type="ECO:0000313" key="2">
    <source>
        <dbReference type="EMBL" id="MCE8539350.1"/>
    </source>
</evidence>
<dbReference type="RefSeq" id="WP_234221335.1">
    <property type="nucleotide sequence ID" value="NZ_JAGQAF010000012.1"/>
</dbReference>